<evidence type="ECO:0000259" key="16">
    <source>
        <dbReference type="Pfam" id="PF01179"/>
    </source>
</evidence>
<dbReference type="Proteomes" id="UP000320475">
    <property type="component" value="Unassembled WGS sequence"/>
</dbReference>
<feature type="domain" description="Copper amine oxidase N3-terminal" evidence="18">
    <location>
        <begin position="122"/>
        <end position="205"/>
    </location>
</feature>
<evidence type="ECO:0000256" key="1">
    <source>
        <dbReference type="ARBA" id="ARBA00001935"/>
    </source>
</evidence>
<accession>A0A507CU45</accession>
<proteinExistence type="inferred from homology"/>
<dbReference type="EMBL" id="QEAM01000258">
    <property type="protein sequence ID" value="TPX42677.1"/>
    <property type="molecule type" value="Genomic_DNA"/>
</dbReference>
<dbReference type="OrthoDB" id="5379943at2759"/>
<dbReference type="InterPro" id="IPR049948">
    <property type="entry name" value="Cu_Am_ox_TPQ-bd"/>
</dbReference>
<evidence type="ECO:0000256" key="3">
    <source>
        <dbReference type="ARBA" id="ARBA00001947"/>
    </source>
</evidence>
<evidence type="ECO:0000256" key="4">
    <source>
        <dbReference type="ARBA" id="ARBA00007983"/>
    </source>
</evidence>
<evidence type="ECO:0000256" key="9">
    <source>
        <dbReference type="ARBA" id="ARBA00023008"/>
    </source>
</evidence>
<evidence type="ECO:0000256" key="6">
    <source>
        <dbReference type="ARBA" id="ARBA00022723"/>
    </source>
</evidence>
<dbReference type="InterPro" id="IPR049947">
    <property type="entry name" value="Cu_Am_Ox_Cu-bd"/>
</dbReference>
<evidence type="ECO:0000256" key="2">
    <source>
        <dbReference type="ARBA" id="ARBA00001936"/>
    </source>
</evidence>
<evidence type="ECO:0000256" key="8">
    <source>
        <dbReference type="ARBA" id="ARBA00023002"/>
    </source>
</evidence>
<evidence type="ECO:0000256" key="7">
    <source>
        <dbReference type="ARBA" id="ARBA00022772"/>
    </source>
</evidence>
<dbReference type="InterPro" id="IPR015800">
    <property type="entry name" value="Cu_amine_oxidase_N2"/>
</dbReference>
<comment type="subunit">
    <text evidence="5">Homodimer.</text>
</comment>
<dbReference type="GO" id="GO:0048038">
    <property type="term" value="F:quinone binding"/>
    <property type="evidence" value="ECO:0007669"/>
    <property type="project" value="InterPro"/>
</dbReference>
<evidence type="ECO:0000256" key="13">
    <source>
        <dbReference type="PIRSR" id="PIRSR600269-51"/>
    </source>
</evidence>
<feature type="domain" description="Copper amine oxidase N2-terminal" evidence="17">
    <location>
        <begin position="13"/>
        <end position="101"/>
    </location>
</feature>
<comment type="caution">
    <text evidence="19">The sequence shown here is derived from an EMBL/GenBank/DDBJ whole genome shotgun (WGS) entry which is preliminary data.</text>
</comment>
<keyword evidence="6 14" id="KW-0479">Metal-binding</keyword>
<dbReference type="Pfam" id="PF01179">
    <property type="entry name" value="Cu_amine_oxid"/>
    <property type="match status" value="1"/>
</dbReference>
<dbReference type="PROSITE" id="PS01164">
    <property type="entry name" value="COPPER_AMINE_OXID_1"/>
    <property type="match status" value="1"/>
</dbReference>
<dbReference type="SUPFAM" id="SSF54416">
    <property type="entry name" value="Amine oxidase N-terminal region"/>
    <property type="match status" value="2"/>
</dbReference>
<dbReference type="PANTHER" id="PTHR10638">
    <property type="entry name" value="COPPER AMINE OXIDASE"/>
    <property type="match status" value="1"/>
</dbReference>
<dbReference type="InterPro" id="IPR016182">
    <property type="entry name" value="Cu_amine_oxidase_N-reg"/>
</dbReference>
<keyword evidence="8 14" id="KW-0560">Oxidoreductase</keyword>
<feature type="modified residue" description="2',4',5'-topaquinone" evidence="13">
    <location>
        <position position="403"/>
    </location>
</feature>
<dbReference type="InterPro" id="IPR015802">
    <property type="entry name" value="Cu_amine_oxidase_N3"/>
</dbReference>
<evidence type="ECO:0000256" key="5">
    <source>
        <dbReference type="ARBA" id="ARBA00011738"/>
    </source>
</evidence>
<feature type="active site" description="Schiff-base intermediate with substrate; via topaquinone" evidence="12">
    <location>
        <position position="403"/>
    </location>
</feature>
<sequence>MSAINNQPNHRIHPLDALTKSELEHLHRIVQSHPLATSEATTKIYNAVLYEPHPAAYQHWKKLVGNYRESVGPLPRQAIAVVVLIAHDFKRTTYEVIVQLSPTAQVLSWKEVPGAQPNYVPEEFVGTTLAIRNDQRIIDKCAEYGFDMSRVVIEPWTIGPWKEFEGKRVMQVFFYGKVDDDDDCQYAHPIPVAAVVNVANFEVLELCGFGEKEDSSPVPLDKINYAEKFADEWGGFRKDMNPIEITQPKGASFQLDGYGLKWYNYTFRIGYGHREGIILQDICWHEKDGTVKELFRRICVNEMVVPYGDPRWPNPRKHAFDAGEVGLGMLSNSLQLGCDCVGDITYLDMHYAMSGEVYTIKNGICIHEEESGILWKHTSFTRKVEVRRNRKLVISHIATLANYEYAFYWYFHLDGTIQLEVKATGILSTIASSSDGVPAYGTQLAKGVNGTYHQHLFSARIDLPGNNTVSEVDVVALPAGQSNPWGNGFTQKETIIESESNSGREANLTSDRTWKFSYNALPKNPNTGNPPAYKLIPTSVCPLYALPDSLVATRACFTKHHLWVTRYDREERYAAGTFINMRDSVDGLAKWVEADRNLVDQDLVLWHTFGLTHIPRDEDFPIMREWTSSLSMEPEDCFHIDLPPFQPIAVETCGFTLRASNFFPKNPTLDIPPSSKHCHSGRQLSAVGALRGH</sequence>
<dbReference type="InterPro" id="IPR036460">
    <property type="entry name" value="Cu_amine_oxidase_C_sf"/>
</dbReference>
<comment type="PTM">
    <text evidence="13 14">Topaquinone (TPQ) is generated by copper-dependent autoxidation of a specific tyrosyl residue.</text>
</comment>
<dbReference type="Gene3D" id="3.10.450.40">
    <property type="match status" value="2"/>
</dbReference>
<dbReference type="Gene3D" id="2.70.98.20">
    <property type="entry name" value="Copper amine oxidase, catalytic domain"/>
    <property type="match status" value="1"/>
</dbReference>
<dbReference type="Pfam" id="PF02727">
    <property type="entry name" value="Cu_amine_oxidN2"/>
    <property type="match status" value="1"/>
</dbReference>
<comment type="cofactor">
    <cofactor evidence="2">
        <name>Mn(2+)</name>
        <dbReference type="ChEBI" id="CHEBI:29035"/>
    </cofactor>
</comment>
<dbReference type="SUPFAM" id="SSF49998">
    <property type="entry name" value="Amine oxidase catalytic domain"/>
    <property type="match status" value="1"/>
</dbReference>
<comment type="catalytic activity">
    <reaction evidence="11">
        <text>a primary methyl amine + O2 + H2O = an aldehyde + H2O2 + NH4(+)</text>
        <dbReference type="Rhea" id="RHEA:16153"/>
        <dbReference type="ChEBI" id="CHEBI:15377"/>
        <dbReference type="ChEBI" id="CHEBI:15379"/>
        <dbReference type="ChEBI" id="CHEBI:16240"/>
        <dbReference type="ChEBI" id="CHEBI:17478"/>
        <dbReference type="ChEBI" id="CHEBI:28938"/>
        <dbReference type="ChEBI" id="CHEBI:228804"/>
        <dbReference type="EC" id="1.4.3.21"/>
    </reaction>
</comment>
<organism evidence="19 20">
    <name type="scientific">Synchytrium endobioticum</name>
    <dbReference type="NCBI Taxonomy" id="286115"/>
    <lineage>
        <taxon>Eukaryota</taxon>
        <taxon>Fungi</taxon>
        <taxon>Fungi incertae sedis</taxon>
        <taxon>Chytridiomycota</taxon>
        <taxon>Chytridiomycota incertae sedis</taxon>
        <taxon>Chytridiomycetes</taxon>
        <taxon>Synchytriales</taxon>
        <taxon>Synchytriaceae</taxon>
        <taxon>Synchytrium</taxon>
    </lineage>
</organism>
<evidence type="ECO:0000256" key="10">
    <source>
        <dbReference type="ARBA" id="ARBA00023211"/>
    </source>
</evidence>
<dbReference type="VEuPathDB" id="FungiDB:SeMB42_g06543"/>
<feature type="active site" description="Proton acceptor" evidence="12">
    <location>
        <position position="321"/>
    </location>
</feature>
<dbReference type="GO" id="GO:0009308">
    <property type="term" value="P:amine metabolic process"/>
    <property type="evidence" value="ECO:0007669"/>
    <property type="project" value="UniProtKB-UniRule"/>
</dbReference>
<comment type="cofactor">
    <cofactor evidence="14">
        <name>Cu cation</name>
        <dbReference type="ChEBI" id="CHEBI:23378"/>
    </cofactor>
    <text evidence="14">Contains 1 topaquinone per subunit.</text>
</comment>
<keyword evidence="9 14" id="KW-0186">Copper</keyword>
<protein>
    <recommendedName>
        <fullName evidence="14">Amine oxidase</fullName>
        <ecNumber evidence="14">1.4.3.-</ecNumber>
    </recommendedName>
</protein>
<reference evidence="19 20" key="1">
    <citation type="journal article" date="2019" name="Sci. Rep.">
        <title>Comparative genomics of chytrid fungi reveal insights into the obligate biotrophic and pathogenic lifestyle of Synchytrium endobioticum.</title>
        <authorList>
            <person name="van de Vossenberg B.T.L.H."/>
            <person name="Warris S."/>
            <person name="Nguyen H.D.T."/>
            <person name="van Gent-Pelzer M.P.E."/>
            <person name="Joly D.L."/>
            <person name="van de Geest H.C."/>
            <person name="Bonants P.J.M."/>
            <person name="Smith D.S."/>
            <person name="Levesque C.A."/>
            <person name="van der Lee T.A.J."/>
        </authorList>
    </citation>
    <scope>NUCLEOTIDE SEQUENCE [LARGE SCALE GENOMIC DNA]</scope>
    <source>
        <strain evidence="19 20">LEV6574</strain>
    </source>
</reference>
<feature type="region of interest" description="Disordered" evidence="15">
    <location>
        <begin position="674"/>
        <end position="693"/>
    </location>
</feature>
<dbReference type="InterPro" id="IPR015798">
    <property type="entry name" value="Cu_amine_oxidase_C"/>
</dbReference>
<gene>
    <name evidence="19" type="ORF">SeLEV6574_g05462</name>
</gene>
<dbReference type="VEuPathDB" id="FungiDB:SeMB42_g04854"/>
<dbReference type="GO" id="GO:0008131">
    <property type="term" value="F:primary methylamine oxidase activity"/>
    <property type="evidence" value="ECO:0007669"/>
    <property type="project" value="UniProtKB-EC"/>
</dbReference>
<comment type="similarity">
    <text evidence="4 14">Belongs to the copper/topaquinone oxidase family.</text>
</comment>
<dbReference type="Pfam" id="PF02728">
    <property type="entry name" value="Cu_amine_oxidN3"/>
    <property type="match status" value="1"/>
</dbReference>
<evidence type="ECO:0000313" key="20">
    <source>
        <dbReference type="Proteomes" id="UP000320475"/>
    </source>
</evidence>
<dbReference type="PANTHER" id="PTHR10638:SF86">
    <property type="entry name" value="COPPER AMINE OXIDASE 1-RELATED"/>
    <property type="match status" value="1"/>
</dbReference>
<name>A0A507CU45_9FUNG</name>
<comment type="cofactor">
    <cofactor evidence="3">
        <name>Zn(2+)</name>
        <dbReference type="ChEBI" id="CHEBI:29105"/>
    </cofactor>
</comment>
<evidence type="ECO:0000259" key="17">
    <source>
        <dbReference type="Pfam" id="PF02727"/>
    </source>
</evidence>
<evidence type="ECO:0000256" key="14">
    <source>
        <dbReference type="RuleBase" id="RU000672"/>
    </source>
</evidence>
<feature type="domain" description="Copper amine oxidase catalytic" evidence="16">
    <location>
        <begin position="243"/>
        <end position="639"/>
    </location>
</feature>
<dbReference type="PROSITE" id="PS01165">
    <property type="entry name" value="COPPER_AMINE_OXID_2"/>
    <property type="match status" value="1"/>
</dbReference>
<evidence type="ECO:0000313" key="19">
    <source>
        <dbReference type="EMBL" id="TPX42677.1"/>
    </source>
</evidence>
<dbReference type="GO" id="GO:0005507">
    <property type="term" value="F:copper ion binding"/>
    <property type="evidence" value="ECO:0007669"/>
    <property type="project" value="InterPro"/>
</dbReference>
<keyword evidence="10" id="KW-0464">Manganese</keyword>
<keyword evidence="7 12" id="KW-0801">TPQ</keyword>
<dbReference type="InterPro" id="IPR000269">
    <property type="entry name" value="Cu_amine_oxidase"/>
</dbReference>
<comment type="cofactor">
    <cofactor evidence="1">
        <name>Cu cation</name>
        <dbReference type="ChEBI" id="CHEBI:23378"/>
    </cofactor>
</comment>
<dbReference type="AlphaFoldDB" id="A0A507CU45"/>
<evidence type="ECO:0000256" key="12">
    <source>
        <dbReference type="PIRSR" id="PIRSR600269-50"/>
    </source>
</evidence>
<evidence type="ECO:0000256" key="15">
    <source>
        <dbReference type="SAM" id="MobiDB-lite"/>
    </source>
</evidence>
<evidence type="ECO:0000256" key="11">
    <source>
        <dbReference type="ARBA" id="ARBA00048032"/>
    </source>
</evidence>
<dbReference type="EC" id="1.4.3.-" evidence="14"/>
<evidence type="ECO:0000259" key="18">
    <source>
        <dbReference type="Pfam" id="PF02728"/>
    </source>
</evidence>